<feature type="transmembrane region" description="Helical" evidence="8">
    <location>
        <begin position="154"/>
        <end position="171"/>
    </location>
</feature>
<dbReference type="Proteomes" id="UP000540556">
    <property type="component" value="Unassembled WGS sequence"/>
</dbReference>
<evidence type="ECO:0000313" key="10">
    <source>
        <dbReference type="Proteomes" id="UP000540556"/>
    </source>
</evidence>
<evidence type="ECO:0000256" key="1">
    <source>
        <dbReference type="ARBA" id="ARBA00004141"/>
    </source>
</evidence>
<feature type="transmembrane region" description="Helical" evidence="8">
    <location>
        <begin position="183"/>
        <end position="204"/>
    </location>
</feature>
<evidence type="ECO:0000256" key="5">
    <source>
        <dbReference type="ARBA" id="ARBA00022989"/>
    </source>
</evidence>
<comment type="similarity">
    <text evidence="2 7">Belongs to the MIP/aquaporin (TC 1.A.8) family.</text>
</comment>
<evidence type="ECO:0000256" key="7">
    <source>
        <dbReference type="RuleBase" id="RU000477"/>
    </source>
</evidence>
<proteinExistence type="inferred from homology"/>
<dbReference type="RefSeq" id="WP_182948398.1">
    <property type="nucleotide sequence ID" value="NZ_JABEQK010000003.1"/>
</dbReference>
<reference evidence="9 10" key="1">
    <citation type="submission" date="2020-04" db="EMBL/GenBank/DDBJ databases">
        <title>Description of novel Gluconacetobacter.</title>
        <authorList>
            <person name="Sombolestani A."/>
        </authorList>
    </citation>
    <scope>NUCLEOTIDE SEQUENCE [LARGE SCALE GENOMIC DNA]</scope>
    <source>
        <strain evidence="9 10">LMG 27800</strain>
    </source>
</reference>
<feature type="transmembrane region" description="Helical" evidence="8">
    <location>
        <begin position="89"/>
        <end position="111"/>
    </location>
</feature>
<keyword evidence="6 8" id="KW-0472">Membrane</keyword>
<feature type="transmembrane region" description="Helical" evidence="8">
    <location>
        <begin position="233"/>
        <end position="255"/>
    </location>
</feature>
<keyword evidence="5 8" id="KW-1133">Transmembrane helix</keyword>
<dbReference type="GO" id="GO:0005886">
    <property type="term" value="C:plasma membrane"/>
    <property type="evidence" value="ECO:0007669"/>
    <property type="project" value="TreeGrafter"/>
</dbReference>
<dbReference type="InterPro" id="IPR000425">
    <property type="entry name" value="MIP"/>
</dbReference>
<dbReference type="CDD" id="cd00333">
    <property type="entry name" value="MIP"/>
    <property type="match status" value="1"/>
</dbReference>
<evidence type="ECO:0000256" key="3">
    <source>
        <dbReference type="ARBA" id="ARBA00022448"/>
    </source>
</evidence>
<comment type="caution">
    <text evidence="9">The sequence shown here is derived from an EMBL/GenBank/DDBJ whole genome shotgun (WGS) entry which is preliminary data.</text>
</comment>
<dbReference type="InterPro" id="IPR022357">
    <property type="entry name" value="MIP_CS"/>
</dbReference>
<dbReference type="InterPro" id="IPR023271">
    <property type="entry name" value="Aquaporin-like"/>
</dbReference>
<dbReference type="AlphaFoldDB" id="A0A7W4KCI1"/>
<gene>
    <name evidence="9" type="ORF">HLH27_05135</name>
</gene>
<dbReference type="SUPFAM" id="SSF81338">
    <property type="entry name" value="Aquaporin-like"/>
    <property type="match status" value="1"/>
</dbReference>
<keyword evidence="4 7" id="KW-0812">Transmembrane</keyword>
<name>A0A7W4KCI1_9PROT</name>
<dbReference type="PROSITE" id="PS00221">
    <property type="entry name" value="MIP"/>
    <property type="match status" value="1"/>
</dbReference>
<evidence type="ECO:0000313" key="9">
    <source>
        <dbReference type="EMBL" id="MBB2204403.1"/>
    </source>
</evidence>
<dbReference type="PANTHER" id="PTHR43829">
    <property type="entry name" value="AQUAPORIN OR AQUAGLYCEROPORIN RELATED"/>
    <property type="match status" value="1"/>
</dbReference>
<keyword evidence="10" id="KW-1185">Reference proteome</keyword>
<comment type="subcellular location">
    <subcellularLocation>
        <location evidence="1">Membrane</location>
        <topology evidence="1">Multi-pass membrane protein</topology>
    </subcellularLocation>
</comment>
<accession>A0A7W4KCI1</accession>
<evidence type="ECO:0000256" key="2">
    <source>
        <dbReference type="ARBA" id="ARBA00006175"/>
    </source>
</evidence>
<sequence>MARNKQFVGELISEFIAVFIIILFGDSVAAMYSLYDPSPYRNAYWGVCIVWGLGVTIAIYVTGAVSGTHANPAVTLALALFRGFSWRKVVPYAAVQVLGGMAGAAIVYALYAPVIDHFNLAHHLDRMNDGGAAGVFFTHPGDFVTPLHALMDETILTAMLLFGIFAVTCEYNTQAPQANSSALIIGLLVAAIGGCAGYLEAWAINPARDFGPRLFCYFAGWGPSALPAPGHYWWVPIAGPLAGGVIGAGAYEYLVRPYMPRLRDRQAAEPGPLLADAPLADGPVAEARIAGQS</sequence>
<evidence type="ECO:0000256" key="4">
    <source>
        <dbReference type="ARBA" id="ARBA00022692"/>
    </source>
</evidence>
<evidence type="ECO:0000256" key="6">
    <source>
        <dbReference type="ARBA" id="ARBA00023136"/>
    </source>
</evidence>
<dbReference type="GO" id="GO:0015254">
    <property type="term" value="F:glycerol channel activity"/>
    <property type="evidence" value="ECO:0007669"/>
    <property type="project" value="TreeGrafter"/>
</dbReference>
<dbReference type="PANTHER" id="PTHR43829:SF9">
    <property type="entry name" value="AQUAPORIN-9"/>
    <property type="match status" value="1"/>
</dbReference>
<organism evidence="9 10">
    <name type="scientific">Gluconacetobacter takamatsuzukensis</name>
    <dbReference type="NCBI Taxonomy" id="1286190"/>
    <lineage>
        <taxon>Bacteria</taxon>
        <taxon>Pseudomonadati</taxon>
        <taxon>Pseudomonadota</taxon>
        <taxon>Alphaproteobacteria</taxon>
        <taxon>Acetobacterales</taxon>
        <taxon>Acetobacteraceae</taxon>
        <taxon>Gluconacetobacter</taxon>
    </lineage>
</organism>
<dbReference type="Gene3D" id="1.20.1080.10">
    <property type="entry name" value="Glycerol uptake facilitator protein"/>
    <property type="match status" value="1"/>
</dbReference>
<dbReference type="Pfam" id="PF00230">
    <property type="entry name" value="MIP"/>
    <property type="match status" value="1"/>
</dbReference>
<dbReference type="EMBL" id="JABEQK010000003">
    <property type="protein sequence ID" value="MBB2204403.1"/>
    <property type="molecule type" value="Genomic_DNA"/>
</dbReference>
<evidence type="ECO:0000256" key="8">
    <source>
        <dbReference type="SAM" id="Phobius"/>
    </source>
</evidence>
<keyword evidence="3 7" id="KW-0813">Transport</keyword>
<feature type="transmembrane region" description="Helical" evidence="8">
    <location>
        <begin position="12"/>
        <end position="32"/>
    </location>
</feature>
<dbReference type="NCBIfam" id="TIGR00861">
    <property type="entry name" value="MIP"/>
    <property type="match status" value="1"/>
</dbReference>
<protein>
    <submittedName>
        <fullName evidence="9">Aquaporin family protein</fullName>
    </submittedName>
</protein>
<dbReference type="InterPro" id="IPR050363">
    <property type="entry name" value="MIP/Aquaporin"/>
</dbReference>
<feature type="transmembrane region" description="Helical" evidence="8">
    <location>
        <begin position="44"/>
        <end position="68"/>
    </location>
</feature>
<dbReference type="PRINTS" id="PR00783">
    <property type="entry name" value="MINTRINSICP"/>
</dbReference>